<dbReference type="AlphaFoldDB" id="A0A392U232"/>
<evidence type="ECO:0000313" key="3">
    <source>
        <dbReference type="Proteomes" id="UP000265520"/>
    </source>
</evidence>
<name>A0A392U232_9FABA</name>
<comment type="caution">
    <text evidence="2">The sequence shown here is derived from an EMBL/GenBank/DDBJ whole genome shotgun (WGS) entry which is preliminary data.</text>
</comment>
<evidence type="ECO:0000313" key="2">
    <source>
        <dbReference type="EMBL" id="MCI66530.1"/>
    </source>
</evidence>
<feature type="non-terminal residue" evidence="2">
    <location>
        <position position="43"/>
    </location>
</feature>
<dbReference type="Proteomes" id="UP000265520">
    <property type="component" value="Unassembled WGS sequence"/>
</dbReference>
<reference evidence="2 3" key="1">
    <citation type="journal article" date="2018" name="Front. Plant Sci.">
        <title>Red Clover (Trifolium pratense) and Zigzag Clover (T. medium) - A Picture of Genomic Similarities and Differences.</title>
        <authorList>
            <person name="Dluhosova J."/>
            <person name="Istvanek J."/>
            <person name="Nedelnik J."/>
            <person name="Repkova J."/>
        </authorList>
    </citation>
    <scope>NUCLEOTIDE SEQUENCE [LARGE SCALE GENOMIC DNA]</scope>
    <source>
        <strain evidence="3">cv. 10/8</strain>
        <tissue evidence="2">Leaf</tissue>
    </source>
</reference>
<evidence type="ECO:0000256" key="1">
    <source>
        <dbReference type="SAM" id="MobiDB-lite"/>
    </source>
</evidence>
<protein>
    <submittedName>
        <fullName evidence="2">Uncharacterized protein</fullName>
    </submittedName>
</protein>
<keyword evidence="3" id="KW-1185">Reference proteome</keyword>
<feature type="region of interest" description="Disordered" evidence="1">
    <location>
        <begin position="1"/>
        <end position="25"/>
    </location>
</feature>
<feature type="compositionally biased region" description="Basic and acidic residues" evidence="1">
    <location>
        <begin position="8"/>
        <end position="18"/>
    </location>
</feature>
<dbReference type="EMBL" id="LXQA010697249">
    <property type="protein sequence ID" value="MCI66530.1"/>
    <property type="molecule type" value="Genomic_DNA"/>
</dbReference>
<proteinExistence type="predicted"/>
<organism evidence="2 3">
    <name type="scientific">Trifolium medium</name>
    <dbReference type="NCBI Taxonomy" id="97028"/>
    <lineage>
        <taxon>Eukaryota</taxon>
        <taxon>Viridiplantae</taxon>
        <taxon>Streptophyta</taxon>
        <taxon>Embryophyta</taxon>
        <taxon>Tracheophyta</taxon>
        <taxon>Spermatophyta</taxon>
        <taxon>Magnoliopsida</taxon>
        <taxon>eudicotyledons</taxon>
        <taxon>Gunneridae</taxon>
        <taxon>Pentapetalae</taxon>
        <taxon>rosids</taxon>
        <taxon>fabids</taxon>
        <taxon>Fabales</taxon>
        <taxon>Fabaceae</taxon>
        <taxon>Papilionoideae</taxon>
        <taxon>50 kb inversion clade</taxon>
        <taxon>NPAAA clade</taxon>
        <taxon>Hologalegina</taxon>
        <taxon>IRL clade</taxon>
        <taxon>Trifolieae</taxon>
        <taxon>Trifolium</taxon>
    </lineage>
</organism>
<accession>A0A392U232</accession>
<sequence>MEATSTDGESKVWGDKKASNRKIQRKRQQEAVLRWIRNELRIL</sequence>